<keyword evidence="1" id="KW-0233">DNA recombination</keyword>
<name>A0A2U3QSI3_ORITS</name>
<evidence type="ECO:0000256" key="1">
    <source>
        <dbReference type="ARBA" id="ARBA00023172"/>
    </source>
</evidence>
<dbReference type="EMBL" id="LS398552">
    <property type="protein sequence ID" value="SPR03920.1"/>
    <property type="molecule type" value="Genomic_DNA"/>
</dbReference>
<dbReference type="InterPro" id="IPR013762">
    <property type="entry name" value="Integrase-like_cat_sf"/>
</dbReference>
<dbReference type="RefSeq" id="WP_109227222.1">
    <property type="nucleotide sequence ID" value="NZ_LS398552.1"/>
</dbReference>
<protein>
    <submittedName>
        <fullName evidence="2">Integrase</fullName>
    </submittedName>
</protein>
<dbReference type="GO" id="GO:0006310">
    <property type="term" value="P:DNA recombination"/>
    <property type="evidence" value="ECO:0007669"/>
    <property type="project" value="UniProtKB-KW"/>
</dbReference>
<proteinExistence type="predicted"/>
<gene>
    <name evidence="2" type="ORF">UT76HP_00330</name>
</gene>
<dbReference type="AlphaFoldDB" id="A0A2U3QSI3"/>
<dbReference type="SUPFAM" id="SSF56349">
    <property type="entry name" value="DNA breaking-rejoining enzymes"/>
    <property type="match status" value="1"/>
</dbReference>
<dbReference type="GO" id="GO:0003677">
    <property type="term" value="F:DNA binding"/>
    <property type="evidence" value="ECO:0007669"/>
    <property type="project" value="InterPro"/>
</dbReference>
<dbReference type="Proteomes" id="UP000244943">
    <property type="component" value="Chromosome I"/>
</dbReference>
<organism evidence="2 3">
    <name type="scientific">Orientia tsutsugamushi</name>
    <name type="common">Rickettsia tsutsugamushi</name>
    <dbReference type="NCBI Taxonomy" id="784"/>
    <lineage>
        <taxon>Bacteria</taxon>
        <taxon>Pseudomonadati</taxon>
        <taxon>Pseudomonadota</taxon>
        <taxon>Alphaproteobacteria</taxon>
        <taxon>Rickettsiales</taxon>
        <taxon>Rickettsiaceae</taxon>
        <taxon>Rickettsieae</taxon>
        <taxon>Orientia</taxon>
    </lineage>
</organism>
<sequence>MINNGEELNTIAKMLVHSSVSTTEIYARTSVDKVKAATNKVVNYMLTSDNANTELDKIMPEILASLGC</sequence>
<dbReference type="Gene3D" id="1.10.443.10">
    <property type="entry name" value="Intergrase catalytic core"/>
    <property type="match status" value="1"/>
</dbReference>
<evidence type="ECO:0000313" key="3">
    <source>
        <dbReference type="Proteomes" id="UP000244943"/>
    </source>
</evidence>
<dbReference type="InterPro" id="IPR011010">
    <property type="entry name" value="DNA_brk_join_enz"/>
</dbReference>
<evidence type="ECO:0000313" key="2">
    <source>
        <dbReference type="EMBL" id="SPR03920.1"/>
    </source>
</evidence>
<accession>A0A2U3QSI3</accession>
<dbReference type="GeneID" id="89458670"/>
<reference evidence="3" key="1">
    <citation type="submission" date="2018-03" db="EMBL/GenBank/DDBJ databases">
        <authorList>
            <person name="Batty M. E."/>
            <person name="Batty M E."/>
        </authorList>
    </citation>
    <scope>NUCLEOTIDE SEQUENCE [LARGE SCALE GENOMIC DNA]</scope>
</reference>
<dbReference type="GO" id="GO:0015074">
    <property type="term" value="P:DNA integration"/>
    <property type="evidence" value="ECO:0007669"/>
    <property type="project" value="InterPro"/>
</dbReference>